<dbReference type="AlphaFoldDB" id="A0AAD9K4Q6"/>
<reference evidence="7" key="1">
    <citation type="journal article" date="2023" name="Mol. Biol. Evol.">
        <title>Third-Generation Sequencing Reveals the Adaptive Role of the Epigenome in Three Deep-Sea Polychaetes.</title>
        <authorList>
            <person name="Perez M."/>
            <person name="Aroh O."/>
            <person name="Sun Y."/>
            <person name="Lan Y."/>
            <person name="Juniper S.K."/>
            <person name="Young C.R."/>
            <person name="Angers B."/>
            <person name="Qian P.Y."/>
        </authorList>
    </citation>
    <scope>NUCLEOTIDE SEQUENCE</scope>
    <source>
        <strain evidence="7">P08H-3</strain>
    </source>
</reference>
<dbReference type="GO" id="GO:0035269">
    <property type="term" value="P:protein O-linked glycosylation via mannose"/>
    <property type="evidence" value="ECO:0007669"/>
    <property type="project" value="TreeGrafter"/>
</dbReference>
<evidence type="ECO:0000256" key="2">
    <source>
        <dbReference type="ARBA" id="ARBA00022692"/>
    </source>
</evidence>
<keyword evidence="5" id="KW-0472">Membrane</keyword>
<name>A0AAD9K4Q6_9ANNE</name>
<evidence type="ECO:0000256" key="1">
    <source>
        <dbReference type="ARBA" id="ARBA00004606"/>
    </source>
</evidence>
<evidence type="ECO:0000256" key="3">
    <source>
        <dbReference type="ARBA" id="ARBA00022968"/>
    </source>
</evidence>
<dbReference type="GO" id="GO:0042285">
    <property type="term" value="F:xylosyltransferase activity"/>
    <property type="evidence" value="ECO:0007669"/>
    <property type="project" value="TreeGrafter"/>
</dbReference>
<evidence type="ECO:0000313" key="7">
    <source>
        <dbReference type="EMBL" id="KAK2164083.1"/>
    </source>
</evidence>
<comment type="caution">
    <text evidence="7">The sequence shown here is derived from an EMBL/GenBank/DDBJ whole genome shotgun (WGS) entry which is preliminary data.</text>
</comment>
<dbReference type="InterPro" id="IPR051292">
    <property type="entry name" value="Xyl/GlcA_transferase"/>
</dbReference>
<organism evidence="7 8">
    <name type="scientific">Paralvinella palmiformis</name>
    <dbReference type="NCBI Taxonomy" id="53620"/>
    <lineage>
        <taxon>Eukaryota</taxon>
        <taxon>Metazoa</taxon>
        <taxon>Spiralia</taxon>
        <taxon>Lophotrochozoa</taxon>
        <taxon>Annelida</taxon>
        <taxon>Polychaeta</taxon>
        <taxon>Sedentaria</taxon>
        <taxon>Canalipalpata</taxon>
        <taxon>Terebellida</taxon>
        <taxon>Terebelliformia</taxon>
        <taxon>Alvinellidae</taxon>
        <taxon>Paralvinella</taxon>
    </lineage>
</organism>
<keyword evidence="8" id="KW-1185">Reference proteome</keyword>
<accession>A0AAD9K4Q6</accession>
<dbReference type="GO" id="GO:0016020">
    <property type="term" value="C:membrane"/>
    <property type="evidence" value="ECO:0007669"/>
    <property type="project" value="UniProtKB-SubCell"/>
</dbReference>
<dbReference type="Proteomes" id="UP001208570">
    <property type="component" value="Unassembled WGS sequence"/>
</dbReference>
<dbReference type="EMBL" id="JAODUP010000069">
    <property type="protein sequence ID" value="KAK2164083.1"/>
    <property type="molecule type" value="Genomic_DNA"/>
</dbReference>
<evidence type="ECO:0000313" key="8">
    <source>
        <dbReference type="Proteomes" id="UP001208570"/>
    </source>
</evidence>
<sequence>MLNRIENLERLLASWKGPSQVALYLTDEEVVTFKEIYNNSNILQQADATYHVIYKRQVFYPINYMRNVAIRETNTPFHIMIDVDFVIQPTLFDSISSYVKNLQFDEKKVQSGFCYEPYVVVPTSKFLYDEIFLERMRDKVTYTAKIVLSGCRVTLYERVMRELENNPTALDQSWNII</sequence>
<keyword evidence="3" id="KW-0735">Signal-anchor</keyword>
<evidence type="ECO:0000256" key="6">
    <source>
        <dbReference type="ARBA" id="ARBA00023180"/>
    </source>
</evidence>
<keyword evidence="6" id="KW-0325">Glycoprotein</keyword>
<dbReference type="GO" id="GO:0015020">
    <property type="term" value="F:glucuronosyltransferase activity"/>
    <property type="evidence" value="ECO:0007669"/>
    <property type="project" value="TreeGrafter"/>
</dbReference>
<dbReference type="GO" id="GO:0005794">
    <property type="term" value="C:Golgi apparatus"/>
    <property type="evidence" value="ECO:0007669"/>
    <property type="project" value="TreeGrafter"/>
</dbReference>
<gene>
    <name evidence="7" type="ORF">LSH36_69g07017</name>
</gene>
<comment type="subcellular location">
    <subcellularLocation>
        <location evidence="1">Membrane</location>
        <topology evidence="1">Single-pass type II membrane protein</topology>
    </subcellularLocation>
</comment>
<evidence type="ECO:0008006" key="9">
    <source>
        <dbReference type="Google" id="ProtNLM"/>
    </source>
</evidence>
<evidence type="ECO:0000256" key="4">
    <source>
        <dbReference type="ARBA" id="ARBA00022989"/>
    </source>
</evidence>
<protein>
    <recommendedName>
        <fullName evidence="9">Glycosyltransferase</fullName>
    </recommendedName>
</protein>
<dbReference type="PANTHER" id="PTHR12270">
    <property type="entry name" value="GLYCOSYLTRANSFERASE-RELATED"/>
    <property type="match status" value="1"/>
</dbReference>
<dbReference type="PANTHER" id="PTHR12270:SF25">
    <property type="entry name" value="GLYCOSYLTRANSFERASE-LIKE PROTEIN LARGE"/>
    <property type="match status" value="1"/>
</dbReference>
<dbReference type="Pfam" id="PF13896">
    <property type="entry name" value="Glyco_transf_49"/>
    <property type="match status" value="1"/>
</dbReference>
<keyword evidence="2" id="KW-0812">Transmembrane</keyword>
<proteinExistence type="predicted"/>
<evidence type="ECO:0000256" key="5">
    <source>
        <dbReference type="ARBA" id="ARBA00023136"/>
    </source>
</evidence>
<keyword evidence="4" id="KW-1133">Transmembrane helix</keyword>